<dbReference type="Gene3D" id="3.30.1220.10">
    <property type="entry name" value="CobW-like, C-terminal domain"/>
    <property type="match status" value="1"/>
</dbReference>
<dbReference type="PANTHER" id="PTHR13748">
    <property type="entry name" value="COBW-RELATED"/>
    <property type="match status" value="1"/>
</dbReference>
<keyword evidence="3" id="KW-0143">Chaperone</keyword>
<evidence type="ECO:0000256" key="1">
    <source>
        <dbReference type="ARBA" id="ARBA00022741"/>
    </source>
</evidence>
<dbReference type="PANTHER" id="PTHR13748:SF62">
    <property type="entry name" value="COBW DOMAIN-CONTAINING PROTEIN"/>
    <property type="match status" value="1"/>
</dbReference>
<reference evidence="9" key="1">
    <citation type="submission" date="2021-01" db="EMBL/GenBank/DDBJ databases">
        <authorList>
            <person name="Corre E."/>
            <person name="Pelletier E."/>
            <person name="Niang G."/>
            <person name="Scheremetjew M."/>
            <person name="Finn R."/>
            <person name="Kale V."/>
            <person name="Holt S."/>
            <person name="Cochrane G."/>
            <person name="Meng A."/>
            <person name="Brown T."/>
            <person name="Cohen L."/>
        </authorList>
    </citation>
    <scope>NUCLEOTIDE SEQUENCE</scope>
    <source>
        <strain evidence="9">CCMP3105</strain>
    </source>
</reference>
<accession>A0A7S4T5H1</accession>
<feature type="region of interest" description="Disordered" evidence="6">
    <location>
        <begin position="389"/>
        <end position="417"/>
    </location>
</feature>
<evidence type="ECO:0000256" key="6">
    <source>
        <dbReference type="SAM" id="MobiDB-lite"/>
    </source>
</evidence>
<dbReference type="Gene3D" id="3.40.50.300">
    <property type="entry name" value="P-loop containing nucleotide triphosphate hydrolases"/>
    <property type="match status" value="1"/>
</dbReference>
<dbReference type="GO" id="GO:0016787">
    <property type="term" value="F:hydrolase activity"/>
    <property type="evidence" value="ECO:0007669"/>
    <property type="project" value="UniProtKB-KW"/>
</dbReference>
<evidence type="ECO:0008006" key="10">
    <source>
        <dbReference type="Google" id="ProtNLM"/>
    </source>
</evidence>
<keyword evidence="2" id="KW-0378">Hydrolase</keyword>
<dbReference type="SUPFAM" id="SSF52540">
    <property type="entry name" value="P-loop containing nucleoside triphosphate hydrolases"/>
    <property type="match status" value="1"/>
</dbReference>
<protein>
    <recommendedName>
        <fullName evidence="10">CobW C-terminal domain-containing protein</fullName>
    </recommendedName>
</protein>
<proteinExistence type="inferred from homology"/>
<feature type="domain" description="CobW/HypB/UreG nucleotide-binding" evidence="7">
    <location>
        <begin position="129"/>
        <end position="318"/>
    </location>
</feature>
<evidence type="ECO:0000256" key="5">
    <source>
        <dbReference type="ARBA" id="ARBA00049117"/>
    </source>
</evidence>
<dbReference type="Pfam" id="PF02492">
    <property type="entry name" value="cobW"/>
    <property type="match status" value="1"/>
</dbReference>
<comment type="catalytic activity">
    <reaction evidence="5">
        <text>GTP + H2O = GDP + phosphate + H(+)</text>
        <dbReference type="Rhea" id="RHEA:19669"/>
        <dbReference type="ChEBI" id="CHEBI:15377"/>
        <dbReference type="ChEBI" id="CHEBI:15378"/>
        <dbReference type="ChEBI" id="CHEBI:37565"/>
        <dbReference type="ChEBI" id="CHEBI:43474"/>
        <dbReference type="ChEBI" id="CHEBI:58189"/>
    </reaction>
    <physiologicalReaction direction="left-to-right" evidence="5">
        <dbReference type="Rhea" id="RHEA:19670"/>
    </physiologicalReaction>
</comment>
<evidence type="ECO:0000313" key="9">
    <source>
        <dbReference type="EMBL" id="CAE4665235.1"/>
    </source>
</evidence>
<evidence type="ECO:0000256" key="3">
    <source>
        <dbReference type="ARBA" id="ARBA00023186"/>
    </source>
</evidence>
<dbReference type="GO" id="GO:0005737">
    <property type="term" value="C:cytoplasm"/>
    <property type="evidence" value="ECO:0007669"/>
    <property type="project" value="TreeGrafter"/>
</dbReference>
<dbReference type="SUPFAM" id="SSF90002">
    <property type="entry name" value="Hypothetical protein YjiA, C-terminal domain"/>
    <property type="match status" value="1"/>
</dbReference>
<dbReference type="CDD" id="cd03112">
    <property type="entry name" value="CobW-like"/>
    <property type="match status" value="1"/>
</dbReference>
<evidence type="ECO:0000256" key="4">
    <source>
        <dbReference type="ARBA" id="ARBA00034320"/>
    </source>
</evidence>
<evidence type="ECO:0000256" key="2">
    <source>
        <dbReference type="ARBA" id="ARBA00022801"/>
    </source>
</evidence>
<name>A0A7S4T5H1_9DINO</name>
<dbReference type="InterPro" id="IPR027417">
    <property type="entry name" value="P-loop_NTPase"/>
</dbReference>
<keyword evidence="1" id="KW-0547">Nucleotide-binding</keyword>
<comment type="similarity">
    <text evidence="4">Belongs to the SIMIBI class G3E GTPase family. ZNG1 subfamily.</text>
</comment>
<feature type="compositionally biased region" description="Gly residues" evidence="6">
    <location>
        <begin position="393"/>
        <end position="406"/>
    </location>
</feature>
<evidence type="ECO:0000259" key="7">
    <source>
        <dbReference type="Pfam" id="PF02492"/>
    </source>
</evidence>
<dbReference type="Pfam" id="PF07683">
    <property type="entry name" value="CobW_C"/>
    <property type="match status" value="1"/>
</dbReference>
<dbReference type="GO" id="GO:0000166">
    <property type="term" value="F:nucleotide binding"/>
    <property type="evidence" value="ECO:0007669"/>
    <property type="project" value="UniProtKB-KW"/>
</dbReference>
<evidence type="ECO:0000259" key="8">
    <source>
        <dbReference type="Pfam" id="PF07683"/>
    </source>
</evidence>
<feature type="domain" description="CobW C-terminal" evidence="8">
    <location>
        <begin position="423"/>
        <end position="518"/>
    </location>
</feature>
<dbReference type="InterPro" id="IPR011629">
    <property type="entry name" value="CobW-like_C"/>
</dbReference>
<sequence length="520" mass="56137">MGCGASAKAAAIAPEGWALQPCLDSRMEGAPPVEIPKVRVLPSDTVAQLIKATERGFLQATKDGGNPLALQVNLLWTDNGTAASNTLDPQDRIERHFKSGDSFFVYGDVVPAAETPAQDRSSKAASKIPVLILTGFLGAGKTTLLNYLLQEQREKKIAVIENEFGEIPIDDELLQQNKLALAEKIVVMDNGCMCCTIRADLSKGLSQILEMSAKGNPVDSICIETTGMADPVPIVKTFMSQPDLCEELRLDGILAVADARNLPGRLDDNIEEGKINEAYQQIAFADKIILNKLDLVSTEAAITCKDRIRSINKFAKILPAVKGRVNISELVNLRAHDVSSLGDLDFEREAEVDVRLGGHGGGHGAGHEEGHGDGDCHGGCEDPYCTEDHGHGGGHGQSAGHGGHGAGHGHIHAHGESRHDTRVNSFALVREGELVEEKLGPWFTSLFSLPPERGTIFRIKGILGVKGYLNKRVFHAVMDAHDGEWAGPWREGEKKVSKIVFIGKALDQAFLRKGFEDCFE</sequence>
<dbReference type="AlphaFoldDB" id="A0A7S4T5H1"/>
<organism evidence="9">
    <name type="scientific">Alexandrium monilatum</name>
    <dbReference type="NCBI Taxonomy" id="311494"/>
    <lineage>
        <taxon>Eukaryota</taxon>
        <taxon>Sar</taxon>
        <taxon>Alveolata</taxon>
        <taxon>Dinophyceae</taxon>
        <taxon>Gonyaulacales</taxon>
        <taxon>Pyrocystaceae</taxon>
        <taxon>Alexandrium</taxon>
    </lineage>
</organism>
<dbReference type="InterPro" id="IPR003495">
    <property type="entry name" value="CobW/HypB/UreG_nucleotide-bd"/>
</dbReference>
<dbReference type="InterPro" id="IPR036627">
    <property type="entry name" value="CobW-likC_sf"/>
</dbReference>
<gene>
    <name evidence="9" type="ORF">AMON00008_LOCUS62460</name>
</gene>
<dbReference type="InterPro" id="IPR051316">
    <property type="entry name" value="Zinc-reg_GTPase_activator"/>
</dbReference>
<dbReference type="EMBL" id="HBNR01087130">
    <property type="protein sequence ID" value="CAE4665235.1"/>
    <property type="molecule type" value="Transcribed_RNA"/>
</dbReference>